<evidence type="ECO:0000313" key="10">
    <source>
        <dbReference type="Proteomes" id="UP000012488"/>
    </source>
</evidence>
<dbReference type="GO" id="GO:0005886">
    <property type="term" value="C:plasma membrane"/>
    <property type="evidence" value="ECO:0007669"/>
    <property type="project" value="UniProtKB-SubCell"/>
</dbReference>
<dbReference type="InterPro" id="IPR003856">
    <property type="entry name" value="LPS_length_determ_N"/>
</dbReference>
<feature type="transmembrane region" description="Helical" evidence="7">
    <location>
        <begin position="48"/>
        <end position="66"/>
    </location>
</feature>
<dbReference type="KEGG" id="mmes:MMSR116_21470"/>
<reference evidence="9 10" key="2">
    <citation type="journal article" date="2013" name="Genome Announc.">
        <title>Draft Genome Sequence of Methylobacterium mesophilicum Strain SR1.6/6, Isolated from Citrus sinensis.</title>
        <authorList>
            <person name="Marinho Almeida D."/>
            <person name="Dini-Andreote F."/>
            <person name="Camargo Neves A.A."/>
            <person name="Juca Ramos R.T."/>
            <person name="Andreote F.D."/>
            <person name="Carneiro A.R."/>
            <person name="Oliveira de Souza Lima A."/>
            <person name="Caracciolo Gomes de Sa P.H."/>
            <person name="Ribeiro Barbosa M.S."/>
            <person name="Araujo W.L."/>
            <person name="Silva A."/>
        </authorList>
    </citation>
    <scope>NUCLEOTIDE SEQUENCE [LARGE SCALE GENOMIC DNA]</scope>
    <source>
        <strain evidence="9 10">SR1.6/6</strain>
    </source>
</reference>
<dbReference type="InterPro" id="IPR027417">
    <property type="entry name" value="P-loop_NTPase"/>
</dbReference>
<keyword evidence="2" id="KW-1003">Cell membrane</keyword>
<feature type="region of interest" description="Disordered" evidence="6">
    <location>
        <begin position="83"/>
        <end position="103"/>
    </location>
</feature>
<feature type="compositionally biased region" description="Low complexity" evidence="6">
    <location>
        <begin position="88"/>
        <end position="101"/>
    </location>
</feature>
<evidence type="ECO:0000256" key="6">
    <source>
        <dbReference type="SAM" id="MobiDB-lite"/>
    </source>
</evidence>
<sequence length="553" mass="58627">MSVNTHNRIPPDRLQPIRPLPGVPSAELPDGPLAVLSAALKAAIRQKYVVLSWVVICVGLAAFYAITAKPTYTATATLLLDPRRPVGSANSDSSSANSLDTSRAESELQVLRSERLLANVFNSLDLANNPAFAFEAPDKRGPSGFSLRGMLGLSNAPPSPDTVLQIKFENFVQQFSVRRVGQSYVVEVSYTSGDPTLARRIANAAASAYLWQSIAAKADAAKNGAEFLQGRVNALNSQARSAATAVSNGSLPDAPTPDADARIIGAALQPLKPSAPRKPLILGLGATVGIVGGLLVVAIRQALDRRIRTPQDLAQRVGLSCLATLPSVPRPNARGRRDAFDLRRTSAQWLNDTKTVLGIRNLRTSIMMELSTRGLDEAGIVAFVSCGTRSASPLIGLSLVKIIRESGELAVLIDADIYGTKPEYLGLDSEVEDYDTLAGLLLEPEKVSSAKLLEFQGASILPARMPSREIGTGIYLGSPAFQKVVNRWRATSHVVLDLPSLSDSADTLAAARQADAVVIIVEATRTTADEVLEAVKTLRNAGAAVTGAVLHNV</sequence>
<evidence type="ECO:0000256" key="4">
    <source>
        <dbReference type="ARBA" id="ARBA00022989"/>
    </source>
</evidence>
<proteinExistence type="predicted"/>
<dbReference type="AlphaFoldDB" id="A0A6B9FSW4"/>
<evidence type="ECO:0000259" key="8">
    <source>
        <dbReference type="Pfam" id="PF02706"/>
    </source>
</evidence>
<evidence type="ECO:0000256" key="2">
    <source>
        <dbReference type="ARBA" id="ARBA00022475"/>
    </source>
</evidence>
<gene>
    <name evidence="9" type="ORF">MMSR116_21470</name>
</gene>
<feature type="region of interest" description="Disordered" evidence="6">
    <location>
        <begin position="1"/>
        <end position="22"/>
    </location>
</feature>
<feature type="transmembrane region" description="Helical" evidence="7">
    <location>
        <begin position="280"/>
        <end position="299"/>
    </location>
</feature>
<evidence type="ECO:0000256" key="3">
    <source>
        <dbReference type="ARBA" id="ARBA00022692"/>
    </source>
</evidence>
<evidence type="ECO:0000256" key="5">
    <source>
        <dbReference type="ARBA" id="ARBA00023136"/>
    </source>
</evidence>
<organism evidence="9 10">
    <name type="scientific">Methylobacterium mesophilicum SR1.6/6</name>
    <dbReference type="NCBI Taxonomy" id="908290"/>
    <lineage>
        <taxon>Bacteria</taxon>
        <taxon>Pseudomonadati</taxon>
        <taxon>Pseudomonadota</taxon>
        <taxon>Alphaproteobacteria</taxon>
        <taxon>Hyphomicrobiales</taxon>
        <taxon>Methylobacteriaceae</taxon>
        <taxon>Methylobacterium</taxon>
    </lineage>
</organism>
<dbReference type="Gene3D" id="3.40.50.300">
    <property type="entry name" value="P-loop containing nucleotide triphosphate hydrolases"/>
    <property type="match status" value="1"/>
</dbReference>
<evidence type="ECO:0000256" key="1">
    <source>
        <dbReference type="ARBA" id="ARBA00004651"/>
    </source>
</evidence>
<keyword evidence="5 7" id="KW-0472">Membrane</keyword>
<comment type="subcellular location">
    <subcellularLocation>
        <location evidence="1">Cell membrane</location>
        <topology evidence="1">Multi-pass membrane protein</topology>
    </subcellularLocation>
</comment>
<reference evidence="9 10" key="1">
    <citation type="journal article" date="2012" name="Genet. Mol. Biol.">
        <title>Analysis of 16S rRNA and mxaF genes revealing insights into Methylobacterium niche-specific plant association.</title>
        <authorList>
            <person name="Dourado M.N."/>
            <person name="Andreote F.D."/>
            <person name="Dini-Andreote F."/>
            <person name="Conti R."/>
            <person name="Araujo J.M."/>
            <person name="Araujo W.L."/>
        </authorList>
    </citation>
    <scope>NUCLEOTIDE SEQUENCE [LARGE SCALE GENOMIC DNA]</scope>
    <source>
        <strain evidence="9 10">SR1.6/6</strain>
    </source>
</reference>
<dbReference type="RefSeq" id="WP_158169080.1">
    <property type="nucleotide sequence ID" value="NZ_CP043538.1"/>
</dbReference>
<dbReference type="InterPro" id="IPR050445">
    <property type="entry name" value="Bact_polysacc_biosynth/exp"/>
</dbReference>
<dbReference type="SUPFAM" id="SSF52540">
    <property type="entry name" value="P-loop containing nucleoside triphosphate hydrolases"/>
    <property type="match status" value="1"/>
</dbReference>
<dbReference type="PANTHER" id="PTHR32309">
    <property type="entry name" value="TYROSINE-PROTEIN KINASE"/>
    <property type="match status" value="1"/>
</dbReference>
<name>A0A6B9FSW4_9HYPH</name>
<dbReference type="Proteomes" id="UP000012488">
    <property type="component" value="Chromosome"/>
</dbReference>
<feature type="domain" description="Polysaccharide chain length determinant N-terminal" evidence="8">
    <location>
        <begin position="42"/>
        <end position="124"/>
    </location>
</feature>
<dbReference type="GO" id="GO:0004713">
    <property type="term" value="F:protein tyrosine kinase activity"/>
    <property type="evidence" value="ECO:0007669"/>
    <property type="project" value="TreeGrafter"/>
</dbReference>
<accession>A0A6B9FSW4</accession>
<protein>
    <submittedName>
        <fullName evidence="9">Lipopolysaccharide biosynthesis protein</fullName>
    </submittedName>
</protein>
<evidence type="ECO:0000256" key="7">
    <source>
        <dbReference type="SAM" id="Phobius"/>
    </source>
</evidence>
<evidence type="ECO:0000313" key="9">
    <source>
        <dbReference type="EMBL" id="QGY04188.1"/>
    </source>
</evidence>
<dbReference type="PANTHER" id="PTHR32309:SF13">
    <property type="entry name" value="FERRIC ENTEROBACTIN TRANSPORT PROTEIN FEPE"/>
    <property type="match status" value="1"/>
</dbReference>
<dbReference type="EMBL" id="CP043538">
    <property type="protein sequence ID" value="QGY04188.1"/>
    <property type="molecule type" value="Genomic_DNA"/>
</dbReference>
<keyword evidence="3 7" id="KW-0812">Transmembrane</keyword>
<dbReference type="Pfam" id="PF02706">
    <property type="entry name" value="Wzz"/>
    <property type="match status" value="1"/>
</dbReference>
<dbReference type="OrthoDB" id="230260at2"/>
<keyword evidence="4 7" id="KW-1133">Transmembrane helix</keyword>